<evidence type="ECO:0000256" key="1">
    <source>
        <dbReference type="SAM" id="MobiDB-lite"/>
    </source>
</evidence>
<evidence type="ECO:0000259" key="2">
    <source>
        <dbReference type="PROSITE" id="PS51977"/>
    </source>
</evidence>
<dbReference type="Proteomes" id="UP000029227">
    <property type="component" value="Unassembled WGS sequence"/>
</dbReference>
<reference evidence="3 4" key="1">
    <citation type="journal article" date="2014" name="Genome Announc.">
        <title>Draft Genome Sequences of Two Vibrionaceae Species, Vibrio ponticus C121 and Photobacterium aphoticum C119, Isolated as Coral Reef Microbiota.</title>
        <authorList>
            <person name="Al-saari N."/>
            <person name="Meirelles P.M."/>
            <person name="Mino S."/>
            <person name="Suda W."/>
            <person name="Oshima K."/>
            <person name="Hattori M."/>
            <person name="Ohkuma M."/>
            <person name="Thompson F.L."/>
            <person name="Gomez-Gil B."/>
            <person name="Sawabe T."/>
            <person name="Sawabe T."/>
        </authorList>
    </citation>
    <scope>NUCLEOTIDE SEQUENCE [LARGE SCALE GENOMIC DNA]</scope>
    <source>
        <strain evidence="3 4">JCM 19237</strain>
    </source>
</reference>
<comment type="caution">
    <text evidence="3">The sequence shown here is derived from an EMBL/GenBank/DDBJ whole genome shotgun (WGS) entry which is preliminary data.</text>
</comment>
<feature type="domain" description="WGR" evidence="2">
    <location>
        <begin position="1"/>
        <end position="92"/>
    </location>
</feature>
<dbReference type="STRING" id="754436.JCM19237_2789"/>
<dbReference type="eggNOG" id="COG1413">
    <property type="taxonomic scope" value="Bacteria"/>
</dbReference>
<proteinExistence type="predicted"/>
<accession>A0A090RGK4</accession>
<dbReference type="EMBL" id="BBMN01000012">
    <property type="protein sequence ID" value="GAL06692.1"/>
    <property type="molecule type" value="Genomic_DNA"/>
</dbReference>
<evidence type="ECO:0000313" key="4">
    <source>
        <dbReference type="Proteomes" id="UP000029227"/>
    </source>
</evidence>
<dbReference type="SUPFAM" id="SSF48371">
    <property type="entry name" value="ARM repeat"/>
    <property type="match status" value="1"/>
</dbReference>
<name>A0A090RGK4_9GAMM</name>
<sequence>MKRIRTSRLRCKEGNSDKVYEVDLIETVAMSEAKYLVNFRYGRHGSTLREGSKTAMPVPFEQAEKIFDSVVISKHNKGYVSEDDGSGEPPRPSPTVSSAADHTDAPIAAYTNALLTRIKNEKHDPTRSRQIWRLPPTPHPDAAALITDFLQPNKKHHDWRDNYSILWTLGRIGSSSDIKTVTPYLNDSNPVIASLALEVMLALTAPDQRQATYQAHCPSSEPLTPDTLQQHITAFCHEAAQQKRIGAPVTHPINAVLKEAYLQSWFKPEIKRTLLALLPDIPFSPGAFKGLRYLLKMSEFRLDREMHPLINIHLEASAPHFNRQWMYHYSGHGRLEVSKELASDNARLAHSQHTHRYFTARFSRTLKQLGIANSPLFTVMAEHTLLQYTDDHAKAPRTFNDYHYDRNWQRHVTRTRHYDGYAHCSALNTLLHTHAPHYRKNARGIWQYDPNETFTERGEAFPHLWDNAPDALLRIACHTRCQPVADFSVRALRDNSTFCAGIPLDTLITLLLKPYDSLQQFALQQLRRRGSDTPLPDHIICQLFLSPSDDVITFALAELDKIRDFSHSVPLLSTLLCLDHVALRAWLDTLSQRLAFTAINPAALLTATIRAITDQHATINSRGGTHTETEIETETDTCTPQLSITLPSLADVQGEWLFQWIQSHCEKAISQLDVSSVEALIQHPSAVVRLLGCRLLDAMPISYSQIAESTLQAIERSSSKAIQAFSFALLQKLAPEQLSEKVDYLIGLLPQCGPDKQAAILSVIATAISAHKPRVP</sequence>
<dbReference type="InterPro" id="IPR008893">
    <property type="entry name" value="WGR_domain"/>
</dbReference>
<feature type="region of interest" description="Disordered" evidence="1">
    <location>
        <begin position="78"/>
        <end position="102"/>
    </location>
</feature>
<gene>
    <name evidence="3" type="ORF">JCM19237_2789</name>
</gene>
<protein>
    <recommendedName>
        <fullName evidence="2">WGR domain-containing protein</fullName>
    </recommendedName>
</protein>
<evidence type="ECO:0000313" key="3">
    <source>
        <dbReference type="EMBL" id="GAL06692.1"/>
    </source>
</evidence>
<dbReference type="AlphaFoldDB" id="A0A090RGK4"/>
<dbReference type="Gene3D" id="2.20.140.10">
    <property type="entry name" value="WGR domain"/>
    <property type="match status" value="1"/>
</dbReference>
<dbReference type="InterPro" id="IPR016024">
    <property type="entry name" value="ARM-type_fold"/>
</dbReference>
<dbReference type="PROSITE" id="PS51977">
    <property type="entry name" value="WGR"/>
    <property type="match status" value="1"/>
</dbReference>
<dbReference type="CDD" id="cd07998">
    <property type="entry name" value="WGR_DNA_ligase"/>
    <property type="match status" value="1"/>
</dbReference>
<organism evidence="3 4">
    <name type="scientific">Photobacterium aphoticum</name>
    <dbReference type="NCBI Taxonomy" id="754436"/>
    <lineage>
        <taxon>Bacteria</taxon>
        <taxon>Pseudomonadati</taxon>
        <taxon>Pseudomonadota</taxon>
        <taxon>Gammaproteobacteria</taxon>
        <taxon>Vibrionales</taxon>
        <taxon>Vibrionaceae</taxon>
        <taxon>Photobacterium</taxon>
    </lineage>
</organism>